<dbReference type="Proteomes" id="UP000030401">
    <property type="component" value="Unassembled WGS sequence"/>
</dbReference>
<feature type="binding site" evidence="10">
    <location>
        <position position="72"/>
    </location>
    <ligand>
        <name>Na(+)</name>
        <dbReference type="ChEBI" id="CHEBI:29101"/>
        <note>structural</note>
    </ligand>
</feature>
<keyword evidence="10" id="KW-0813">Transport</keyword>
<keyword evidence="6 10" id="KW-0407">Ion channel</keyword>
<feature type="binding site" evidence="10">
    <location>
        <position position="75"/>
    </location>
    <ligand>
        <name>Na(+)</name>
        <dbReference type="ChEBI" id="CHEBI:29101"/>
        <note>structural</note>
    </ligand>
</feature>
<keyword evidence="12" id="KW-1185">Reference proteome</keyword>
<comment type="similarity">
    <text evidence="7 10">Belongs to the fluoride channel Fluc/FEX (TC 1.A.43) family.</text>
</comment>
<dbReference type="GO" id="GO:0005886">
    <property type="term" value="C:plasma membrane"/>
    <property type="evidence" value="ECO:0007669"/>
    <property type="project" value="UniProtKB-SubCell"/>
</dbReference>
<dbReference type="Pfam" id="PF02537">
    <property type="entry name" value="CRCB"/>
    <property type="match status" value="1"/>
</dbReference>
<comment type="function">
    <text evidence="9 10">Fluoride-specific ion channel. Important for reducing fluoride concentration in the cell, thus reducing its toxicity.</text>
</comment>
<keyword evidence="2 10" id="KW-1003">Cell membrane</keyword>
<dbReference type="GO" id="GO:0140114">
    <property type="term" value="P:cellular detoxification of fluoride"/>
    <property type="evidence" value="ECO:0007669"/>
    <property type="project" value="UniProtKB-UniRule"/>
</dbReference>
<dbReference type="GO" id="GO:0046872">
    <property type="term" value="F:metal ion binding"/>
    <property type="evidence" value="ECO:0007669"/>
    <property type="project" value="UniProtKB-KW"/>
</dbReference>
<dbReference type="AlphaFoldDB" id="A0A0A5G145"/>
<dbReference type="InterPro" id="IPR003691">
    <property type="entry name" value="FluC"/>
</dbReference>
<comment type="subcellular location">
    <subcellularLocation>
        <location evidence="1 10">Cell membrane</location>
        <topology evidence="1 10">Multi-pass membrane protein</topology>
    </subcellularLocation>
</comment>
<evidence type="ECO:0000256" key="7">
    <source>
        <dbReference type="ARBA" id="ARBA00035120"/>
    </source>
</evidence>
<keyword evidence="5 10" id="KW-0472">Membrane</keyword>
<keyword evidence="3 10" id="KW-0812">Transmembrane</keyword>
<dbReference type="eggNOG" id="COG0239">
    <property type="taxonomic scope" value="Bacteria"/>
</dbReference>
<dbReference type="PANTHER" id="PTHR28259:SF1">
    <property type="entry name" value="FLUORIDE EXPORT PROTEIN 1-RELATED"/>
    <property type="match status" value="1"/>
</dbReference>
<feature type="transmembrane region" description="Helical" evidence="10">
    <location>
        <begin position="60"/>
        <end position="77"/>
    </location>
</feature>
<reference evidence="11 12" key="1">
    <citation type="submission" date="2013-08" db="EMBL/GenBank/DDBJ databases">
        <authorList>
            <person name="Huang J."/>
            <person name="Wang G."/>
        </authorList>
    </citation>
    <scope>NUCLEOTIDE SEQUENCE [LARGE SCALE GENOMIC DNA]</scope>
    <source>
        <strain evidence="11 12">JSM 072002</strain>
    </source>
</reference>
<accession>A0A0A5G145</accession>
<dbReference type="STRING" id="1385512.N784_08135"/>
<dbReference type="EMBL" id="AVPG01000019">
    <property type="protein sequence ID" value="KGX85764.1"/>
    <property type="molecule type" value="Genomic_DNA"/>
</dbReference>
<dbReference type="NCBIfam" id="TIGR00494">
    <property type="entry name" value="crcB"/>
    <property type="match status" value="1"/>
</dbReference>
<organism evidence="11 12">
    <name type="scientific">Pontibacillus litoralis JSM 072002</name>
    <dbReference type="NCBI Taxonomy" id="1385512"/>
    <lineage>
        <taxon>Bacteria</taxon>
        <taxon>Bacillati</taxon>
        <taxon>Bacillota</taxon>
        <taxon>Bacilli</taxon>
        <taxon>Bacillales</taxon>
        <taxon>Bacillaceae</taxon>
        <taxon>Pontibacillus</taxon>
    </lineage>
</organism>
<evidence type="ECO:0000256" key="2">
    <source>
        <dbReference type="ARBA" id="ARBA00022475"/>
    </source>
</evidence>
<sequence>MHFIFVAIGGGFGAIARFTTTKLWNTGKATFPLGTWMANIFGSLLLSICFVLFQKGVIQEWFWLLMGVGFCGAFTTFSTFSKEVLHLIESKQYKVAIWYVASSILIGMTVVSIVLLLFLDI</sequence>
<protein>
    <recommendedName>
        <fullName evidence="10">Fluoride-specific ion channel FluC</fullName>
    </recommendedName>
</protein>
<evidence type="ECO:0000256" key="8">
    <source>
        <dbReference type="ARBA" id="ARBA00035585"/>
    </source>
</evidence>
<evidence type="ECO:0000256" key="6">
    <source>
        <dbReference type="ARBA" id="ARBA00023303"/>
    </source>
</evidence>
<gene>
    <name evidence="10" type="primary">fluC</name>
    <name evidence="10" type="synonym">crcB</name>
    <name evidence="11" type="ORF">N784_08135</name>
</gene>
<keyword evidence="10" id="KW-0406">Ion transport</keyword>
<evidence type="ECO:0000256" key="5">
    <source>
        <dbReference type="ARBA" id="ARBA00023136"/>
    </source>
</evidence>
<keyword evidence="4 10" id="KW-1133">Transmembrane helix</keyword>
<proteinExistence type="inferred from homology"/>
<name>A0A0A5G145_9BACI</name>
<feature type="transmembrane region" description="Helical" evidence="10">
    <location>
        <begin position="97"/>
        <end position="119"/>
    </location>
</feature>
<evidence type="ECO:0000256" key="1">
    <source>
        <dbReference type="ARBA" id="ARBA00004651"/>
    </source>
</evidence>
<dbReference type="RefSeq" id="WP_036835121.1">
    <property type="nucleotide sequence ID" value="NZ_AVPG01000019.1"/>
</dbReference>
<evidence type="ECO:0000313" key="12">
    <source>
        <dbReference type="Proteomes" id="UP000030401"/>
    </source>
</evidence>
<keyword evidence="10" id="KW-0479">Metal-binding</keyword>
<evidence type="ECO:0000313" key="11">
    <source>
        <dbReference type="EMBL" id="KGX85764.1"/>
    </source>
</evidence>
<evidence type="ECO:0000256" key="9">
    <source>
        <dbReference type="ARBA" id="ARBA00049940"/>
    </source>
</evidence>
<dbReference type="HAMAP" id="MF_00454">
    <property type="entry name" value="FluC"/>
    <property type="match status" value="1"/>
</dbReference>
<comment type="activity regulation">
    <text evidence="10">Na(+) is not transported, but it plays an essential structural role and its presence is essential for fluoride channel function.</text>
</comment>
<evidence type="ECO:0000256" key="4">
    <source>
        <dbReference type="ARBA" id="ARBA00022989"/>
    </source>
</evidence>
<evidence type="ECO:0000256" key="3">
    <source>
        <dbReference type="ARBA" id="ARBA00022692"/>
    </source>
</evidence>
<feature type="transmembrane region" description="Helical" evidence="10">
    <location>
        <begin position="34"/>
        <end position="53"/>
    </location>
</feature>
<evidence type="ECO:0000256" key="10">
    <source>
        <dbReference type="HAMAP-Rule" id="MF_00454"/>
    </source>
</evidence>
<dbReference type="OrthoDB" id="9815830at2"/>
<keyword evidence="10" id="KW-0915">Sodium</keyword>
<dbReference type="GO" id="GO:0062054">
    <property type="term" value="F:fluoride channel activity"/>
    <property type="evidence" value="ECO:0007669"/>
    <property type="project" value="UniProtKB-UniRule"/>
</dbReference>
<dbReference type="PANTHER" id="PTHR28259">
    <property type="entry name" value="FLUORIDE EXPORT PROTEIN 1-RELATED"/>
    <property type="match status" value="1"/>
</dbReference>
<comment type="catalytic activity">
    <reaction evidence="8">
        <text>fluoride(in) = fluoride(out)</text>
        <dbReference type="Rhea" id="RHEA:76159"/>
        <dbReference type="ChEBI" id="CHEBI:17051"/>
    </reaction>
    <physiologicalReaction direction="left-to-right" evidence="8">
        <dbReference type="Rhea" id="RHEA:76160"/>
    </physiologicalReaction>
</comment>
<comment type="caution">
    <text evidence="11">The sequence shown here is derived from an EMBL/GenBank/DDBJ whole genome shotgun (WGS) entry which is preliminary data.</text>
</comment>